<feature type="region of interest" description="Disordered" evidence="1">
    <location>
        <begin position="14"/>
        <end position="77"/>
    </location>
</feature>
<evidence type="ECO:0000256" key="1">
    <source>
        <dbReference type="SAM" id="MobiDB-lite"/>
    </source>
</evidence>
<protein>
    <submittedName>
        <fullName evidence="3">DUF4201 domain-containing protein</fullName>
    </submittedName>
</protein>
<dbReference type="Proteomes" id="UP000095282">
    <property type="component" value="Unplaced"/>
</dbReference>
<feature type="compositionally biased region" description="Basic and acidic residues" evidence="1">
    <location>
        <begin position="40"/>
        <end position="68"/>
    </location>
</feature>
<keyword evidence="2" id="KW-1185">Reference proteome</keyword>
<evidence type="ECO:0000313" key="2">
    <source>
        <dbReference type="Proteomes" id="UP000095282"/>
    </source>
</evidence>
<dbReference type="Gene3D" id="1.20.58.60">
    <property type="match status" value="1"/>
</dbReference>
<evidence type="ECO:0000313" key="3">
    <source>
        <dbReference type="WBParaSite" id="Csp11.Scaffold630.g20182.t1"/>
    </source>
</evidence>
<name>A0A1I7UX08_9PELO</name>
<organism evidence="2 3">
    <name type="scientific">Caenorhabditis tropicalis</name>
    <dbReference type="NCBI Taxonomy" id="1561998"/>
    <lineage>
        <taxon>Eukaryota</taxon>
        <taxon>Metazoa</taxon>
        <taxon>Ecdysozoa</taxon>
        <taxon>Nematoda</taxon>
        <taxon>Chromadorea</taxon>
        <taxon>Rhabditida</taxon>
        <taxon>Rhabditina</taxon>
        <taxon>Rhabditomorpha</taxon>
        <taxon>Rhabditoidea</taxon>
        <taxon>Rhabditidae</taxon>
        <taxon>Peloderinae</taxon>
        <taxon>Caenorhabditis</taxon>
    </lineage>
</organism>
<reference evidence="3" key="1">
    <citation type="submission" date="2016-11" db="UniProtKB">
        <authorList>
            <consortium name="WormBaseParasite"/>
        </authorList>
    </citation>
    <scope>IDENTIFICATION</scope>
</reference>
<dbReference type="WBParaSite" id="Csp11.Scaffold630.g20182.t1">
    <property type="protein sequence ID" value="Csp11.Scaffold630.g20182.t1"/>
    <property type="gene ID" value="Csp11.Scaffold630.g20182"/>
</dbReference>
<accession>A0A1I7UX08</accession>
<sequence>MFDMDIEVKDLGFQKTAQNESSTNEEISVEFDYSEPLDTSAKETTDGFVKVTEELKSEANSKNVKDSPGDESSAEPAYFDYSAPLDVISESVATERRIEEMPYSPPAQAVEQETVDIVVSSGSDRIIPIDWTQGTIEHFKRKISECQKKINALEKSRITTQSLQLIRELTLKICQLDQFWNFLIDEQNECIWFQGLRYDIVEKDWLDLGKKDVPQLMQQLEIYNKELQIRMENVSRVELRRMSFVKENHPATERAAEMMTTLTRQIKLARGLISCFRRHTMDLKTSGRLVGQGRKIRQPAEGVIITGIEGFAEGSRVPVLKTENPLEWEIERNGRIRNVPSVYIQLKNDRTRMTSPIRSPPQSPSLVTIASTLTSE</sequence>
<proteinExistence type="predicted"/>
<feature type="compositionally biased region" description="Polar residues" evidence="1">
    <location>
        <begin position="15"/>
        <end position="26"/>
    </location>
</feature>
<dbReference type="AlphaFoldDB" id="A0A1I7UX08"/>